<feature type="compositionally biased region" description="Basic and acidic residues" evidence="1">
    <location>
        <begin position="163"/>
        <end position="181"/>
    </location>
</feature>
<comment type="caution">
    <text evidence="2">The sequence shown here is derived from an EMBL/GenBank/DDBJ whole genome shotgun (WGS) entry which is preliminary data.</text>
</comment>
<feature type="region of interest" description="Disordered" evidence="1">
    <location>
        <begin position="136"/>
        <end position="196"/>
    </location>
</feature>
<feature type="region of interest" description="Disordered" evidence="1">
    <location>
        <begin position="56"/>
        <end position="87"/>
    </location>
</feature>
<dbReference type="Proteomes" id="UP001159364">
    <property type="component" value="Linkage Group LG11"/>
</dbReference>
<dbReference type="PANTHER" id="PTHR31903:SF6">
    <property type="entry name" value="F12F1.11-RELATED"/>
    <property type="match status" value="1"/>
</dbReference>
<feature type="compositionally biased region" description="Low complexity" evidence="1">
    <location>
        <begin position="60"/>
        <end position="81"/>
    </location>
</feature>
<feature type="compositionally biased region" description="Basic residues" evidence="1">
    <location>
        <begin position="142"/>
        <end position="151"/>
    </location>
</feature>
<organism evidence="2 3">
    <name type="scientific">Erythroxylum novogranatense</name>
    <dbReference type="NCBI Taxonomy" id="1862640"/>
    <lineage>
        <taxon>Eukaryota</taxon>
        <taxon>Viridiplantae</taxon>
        <taxon>Streptophyta</taxon>
        <taxon>Embryophyta</taxon>
        <taxon>Tracheophyta</taxon>
        <taxon>Spermatophyta</taxon>
        <taxon>Magnoliopsida</taxon>
        <taxon>eudicotyledons</taxon>
        <taxon>Gunneridae</taxon>
        <taxon>Pentapetalae</taxon>
        <taxon>rosids</taxon>
        <taxon>fabids</taxon>
        <taxon>Malpighiales</taxon>
        <taxon>Erythroxylaceae</taxon>
        <taxon>Erythroxylum</taxon>
    </lineage>
</organism>
<protein>
    <submittedName>
        <fullName evidence="2">Uncharacterized protein</fullName>
    </submittedName>
</protein>
<evidence type="ECO:0000313" key="2">
    <source>
        <dbReference type="EMBL" id="KAJ8751843.1"/>
    </source>
</evidence>
<name>A0AAV8SI39_9ROSI</name>
<evidence type="ECO:0000256" key="1">
    <source>
        <dbReference type="SAM" id="MobiDB-lite"/>
    </source>
</evidence>
<sequence>MKKLCRRGAIHPSPPTISDHLSFLPAAILTLASTLSPEDREVLAYLISSSASNTVHNNMTRNLSSSSSPLRKSTTPSTPKTVGRRKIGNDHPPLFYCDCFRCYLSYWVRWDSSPNRHLIHEIIDAFEDSLLAQRNHMGNNKNNRKDRKRKVTNVGPDQGSSKSSDKSGGDQSDSPKDRKSCGDCGGGDEEATEKGSVRRLVSFIGETLWGVLG</sequence>
<dbReference type="PANTHER" id="PTHR31903">
    <property type="entry name" value="F12F1.11-RELATED"/>
    <property type="match status" value="1"/>
</dbReference>
<dbReference type="AlphaFoldDB" id="A0AAV8SI39"/>
<keyword evidence="3" id="KW-1185">Reference proteome</keyword>
<reference evidence="2 3" key="1">
    <citation type="submission" date="2021-09" db="EMBL/GenBank/DDBJ databases">
        <title>Genomic insights and catalytic innovation underlie evolution of tropane alkaloids biosynthesis.</title>
        <authorList>
            <person name="Wang Y.-J."/>
            <person name="Tian T."/>
            <person name="Huang J.-P."/>
            <person name="Huang S.-X."/>
        </authorList>
    </citation>
    <scope>NUCLEOTIDE SEQUENCE [LARGE SCALE GENOMIC DNA]</scope>
    <source>
        <strain evidence="2">KIB-2018</strain>
        <tissue evidence="2">Leaf</tissue>
    </source>
</reference>
<evidence type="ECO:0000313" key="3">
    <source>
        <dbReference type="Proteomes" id="UP001159364"/>
    </source>
</evidence>
<accession>A0AAV8SI39</accession>
<gene>
    <name evidence="2" type="ORF">K2173_026040</name>
</gene>
<proteinExistence type="predicted"/>
<dbReference type="EMBL" id="JAIWQS010000011">
    <property type="protein sequence ID" value="KAJ8751843.1"/>
    <property type="molecule type" value="Genomic_DNA"/>
</dbReference>